<evidence type="ECO:0000313" key="8">
    <source>
        <dbReference type="Proteomes" id="UP000477722"/>
    </source>
</evidence>
<dbReference type="EMBL" id="JAAKZZ010000172">
    <property type="protein sequence ID" value="NGO70158.1"/>
    <property type="molecule type" value="Genomic_DNA"/>
</dbReference>
<evidence type="ECO:0000256" key="4">
    <source>
        <dbReference type="ARBA" id="ARBA00023163"/>
    </source>
</evidence>
<evidence type="ECO:0000256" key="3">
    <source>
        <dbReference type="ARBA" id="ARBA00023082"/>
    </source>
</evidence>
<dbReference type="SUPFAM" id="SSF88946">
    <property type="entry name" value="Sigma2 domain of RNA polymerase sigma factors"/>
    <property type="match status" value="1"/>
</dbReference>
<dbReference type="InterPro" id="IPR013249">
    <property type="entry name" value="RNA_pol_sigma70_r4_t2"/>
</dbReference>
<dbReference type="PANTHER" id="PTHR43133:SF46">
    <property type="entry name" value="RNA POLYMERASE SIGMA-70 FACTOR ECF SUBFAMILY"/>
    <property type="match status" value="1"/>
</dbReference>
<comment type="similarity">
    <text evidence="1">Belongs to the sigma-70 factor family. ECF subfamily.</text>
</comment>
<dbReference type="InterPro" id="IPR013325">
    <property type="entry name" value="RNA_pol_sigma_r2"/>
</dbReference>
<evidence type="ECO:0000256" key="1">
    <source>
        <dbReference type="ARBA" id="ARBA00010641"/>
    </source>
</evidence>
<dbReference type="SUPFAM" id="SSF88659">
    <property type="entry name" value="Sigma3 and sigma4 domains of RNA polymerase sigma factors"/>
    <property type="match status" value="1"/>
</dbReference>
<keyword evidence="3" id="KW-0731">Sigma factor</keyword>
<protein>
    <submittedName>
        <fullName evidence="7">RNA polymerase sigma factor</fullName>
    </submittedName>
</protein>
<dbReference type="InterPro" id="IPR014284">
    <property type="entry name" value="RNA_pol_sigma-70_dom"/>
</dbReference>
<evidence type="ECO:0000313" key="7">
    <source>
        <dbReference type="EMBL" id="NGO70158.1"/>
    </source>
</evidence>
<reference evidence="7 8" key="1">
    <citation type="submission" date="2020-02" db="EMBL/GenBank/DDBJ databases">
        <title>Whole-genome analyses of novel actinobacteria.</title>
        <authorList>
            <person name="Sahin N."/>
            <person name="Tatar D."/>
        </authorList>
    </citation>
    <scope>NUCLEOTIDE SEQUENCE [LARGE SCALE GENOMIC DNA]</scope>
    <source>
        <strain evidence="7 8">SB3404</strain>
    </source>
</reference>
<dbReference type="GO" id="GO:0016987">
    <property type="term" value="F:sigma factor activity"/>
    <property type="evidence" value="ECO:0007669"/>
    <property type="project" value="UniProtKB-KW"/>
</dbReference>
<dbReference type="Proteomes" id="UP000477722">
    <property type="component" value="Unassembled WGS sequence"/>
</dbReference>
<feature type="domain" description="RNA polymerase sigma factor 70 region 4 type 2" evidence="6">
    <location>
        <begin position="130"/>
        <end position="181"/>
    </location>
</feature>
<dbReference type="InterPro" id="IPR007627">
    <property type="entry name" value="RNA_pol_sigma70_r2"/>
</dbReference>
<name>A0A6G4WYH0_9ACTN</name>
<dbReference type="GO" id="GO:0006352">
    <property type="term" value="P:DNA-templated transcription initiation"/>
    <property type="evidence" value="ECO:0007669"/>
    <property type="project" value="InterPro"/>
</dbReference>
<dbReference type="InterPro" id="IPR039425">
    <property type="entry name" value="RNA_pol_sigma-70-like"/>
</dbReference>
<sequence length="199" mass="21913">MQTQGEDPSEAEAELLAALREGDRLAFEALYRRYAPWLAARLQYRCADAAQLDDVVQDTFLAVWRCCASGKQPEVRNMAGWLWRIASRRLADASRSGGARERLRQALAQLRGQSAPSAEDQVLTDVAYGELHAALGNLSPDLREVVQATVLDGLTTRQAAQRLNVPAGTVKTRAMRARQRLRRELARGAGAREAEGGQE</sequence>
<evidence type="ECO:0000259" key="5">
    <source>
        <dbReference type="Pfam" id="PF04542"/>
    </source>
</evidence>
<dbReference type="AlphaFoldDB" id="A0A6G4WYH0"/>
<dbReference type="InterPro" id="IPR013324">
    <property type="entry name" value="RNA_pol_sigma_r3/r4-like"/>
</dbReference>
<keyword evidence="4" id="KW-0804">Transcription</keyword>
<dbReference type="Gene3D" id="1.10.10.10">
    <property type="entry name" value="Winged helix-like DNA-binding domain superfamily/Winged helix DNA-binding domain"/>
    <property type="match status" value="1"/>
</dbReference>
<accession>A0A6G4WYH0</accession>
<evidence type="ECO:0000259" key="6">
    <source>
        <dbReference type="Pfam" id="PF08281"/>
    </source>
</evidence>
<keyword evidence="2" id="KW-0805">Transcription regulation</keyword>
<dbReference type="Gene3D" id="1.10.1740.10">
    <property type="match status" value="1"/>
</dbReference>
<dbReference type="GO" id="GO:0003677">
    <property type="term" value="F:DNA binding"/>
    <property type="evidence" value="ECO:0007669"/>
    <property type="project" value="InterPro"/>
</dbReference>
<dbReference type="CDD" id="cd06171">
    <property type="entry name" value="Sigma70_r4"/>
    <property type="match status" value="1"/>
</dbReference>
<gene>
    <name evidence="7" type="ORF">G5C65_17715</name>
</gene>
<dbReference type="NCBIfam" id="TIGR02937">
    <property type="entry name" value="sigma70-ECF"/>
    <property type="match status" value="1"/>
</dbReference>
<evidence type="ECO:0000256" key="2">
    <source>
        <dbReference type="ARBA" id="ARBA00023015"/>
    </source>
</evidence>
<proteinExistence type="inferred from homology"/>
<dbReference type="InterPro" id="IPR036388">
    <property type="entry name" value="WH-like_DNA-bd_sf"/>
</dbReference>
<organism evidence="7 8">
    <name type="scientific">Streptomyces boncukensis</name>
    <dbReference type="NCBI Taxonomy" id="2711219"/>
    <lineage>
        <taxon>Bacteria</taxon>
        <taxon>Bacillati</taxon>
        <taxon>Actinomycetota</taxon>
        <taxon>Actinomycetes</taxon>
        <taxon>Kitasatosporales</taxon>
        <taxon>Streptomycetaceae</taxon>
        <taxon>Streptomyces</taxon>
    </lineage>
</organism>
<dbReference type="PANTHER" id="PTHR43133">
    <property type="entry name" value="RNA POLYMERASE ECF-TYPE SIGMA FACTO"/>
    <property type="match status" value="1"/>
</dbReference>
<dbReference type="RefSeq" id="WP_165299829.1">
    <property type="nucleotide sequence ID" value="NZ_JAAKZZ010000172.1"/>
</dbReference>
<feature type="domain" description="RNA polymerase sigma-70 region 2" evidence="5">
    <location>
        <begin position="30"/>
        <end position="96"/>
    </location>
</feature>
<dbReference type="Pfam" id="PF08281">
    <property type="entry name" value="Sigma70_r4_2"/>
    <property type="match status" value="1"/>
</dbReference>
<keyword evidence="8" id="KW-1185">Reference proteome</keyword>
<comment type="caution">
    <text evidence="7">The sequence shown here is derived from an EMBL/GenBank/DDBJ whole genome shotgun (WGS) entry which is preliminary data.</text>
</comment>
<dbReference type="Pfam" id="PF04542">
    <property type="entry name" value="Sigma70_r2"/>
    <property type="match status" value="1"/>
</dbReference>